<keyword evidence="3" id="KW-1185">Reference proteome</keyword>
<dbReference type="InterPro" id="IPR025736">
    <property type="entry name" value="PucR_C-HTH_dom"/>
</dbReference>
<evidence type="ECO:0000259" key="1">
    <source>
        <dbReference type="Pfam" id="PF13556"/>
    </source>
</evidence>
<dbReference type="InterPro" id="IPR042070">
    <property type="entry name" value="PucR_C-HTH_sf"/>
</dbReference>
<name>A0A9X1ZX19_9BACI</name>
<feature type="domain" description="PucR C-terminal helix-turn-helix" evidence="1">
    <location>
        <begin position="239"/>
        <end position="297"/>
    </location>
</feature>
<proteinExistence type="predicted"/>
<protein>
    <submittedName>
        <fullName evidence="2">Helix-turn-helix domain-containing protein</fullName>
    </submittedName>
</protein>
<dbReference type="PANTHER" id="PTHR33744">
    <property type="entry name" value="CARBOHYDRATE DIACID REGULATOR"/>
    <property type="match status" value="1"/>
</dbReference>
<dbReference type="AlphaFoldDB" id="A0A9X1ZX19"/>
<reference evidence="2" key="1">
    <citation type="submission" date="2022-02" db="EMBL/GenBank/DDBJ databases">
        <title>Halalkalibacter sp. nov. isolated from Lonar Lake, India.</title>
        <authorList>
            <person name="Joshi A."/>
            <person name="Thite S."/>
            <person name="Lodha T."/>
        </authorList>
    </citation>
    <scope>NUCLEOTIDE SEQUENCE</scope>
    <source>
        <strain evidence="2">MEB205</strain>
    </source>
</reference>
<evidence type="ECO:0000313" key="3">
    <source>
        <dbReference type="Proteomes" id="UP001139150"/>
    </source>
</evidence>
<evidence type="ECO:0000313" key="2">
    <source>
        <dbReference type="EMBL" id="MCL7746268.1"/>
    </source>
</evidence>
<accession>A0A9X1ZX19</accession>
<dbReference type="Gene3D" id="1.10.10.2840">
    <property type="entry name" value="PucR C-terminal helix-turn-helix domain"/>
    <property type="match status" value="1"/>
</dbReference>
<dbReference type="InterPro" id="IPR051448">
    <property type="entry name" value="CdaR-like_regulators"/>
</dbReference>
<gene>
    <name evidence="2" type="ORF">MF646_03960</name>
</gene>
<dbReference type="SUPFAM" id="SSF46689">
    <property type="entry name" value="Homeodomain-like"/>
    <property type="match status" value="1"/>
</dbReference>
<sequence>MLDKLKAHFGDIFIVGHDHITYDDNFYWFKTPDNVTIGFPIDLMHEKELDLLNIFLTPLPKQKEFSPRTPEEEYWSSILFKGSEVKPERHNGETFRFVYFQLKDELQEREAFTEAIRNMFPSKTIILWENESSGVVIDLDPKMTDTIENLFESIVDNIISDFFLEIVMYIGISNVTIAEANTRYYWEKSNFQTIKQIDKKKVYKGAEVLPFLLIGETRPDTLVKMKEQTLNQVIEDPDLIQTIKVYLDCNMNVSLAAKKLYLHRNTLQYRVDKFIEKTGVDIRHFRSAVSIYLSLLIEKNIH</sequence>
<dbReference type="PANTHER" id="PTHR33744:SF15">
    <property type="entry name" value="CARBOHYDRATE DIACID REGULATOR"/>
    <property type="match status" value="1"/>
</dbReference>
<dbReference type="Proteomes" id="UP001139150">
    <property type="component" value="Unassembled WGS sequence"/>
</dbReference>
<dbReference type="EMBL" id="JAKRYL010000003">
    <property type="protein sequence ID" value="MCL7746268.1"/>
    <property type="molecule type" value="Genomic_DNA"/>
</dbReference>
<dbReference type="Pfam" id="PF13556">
    <property type="entry name" value="HTH_30"/>
    <property type="match status" value="1"/>
</dbReference>
<comment type="caution">
    <text evidence="2">The sequence shown here is derived from an EMBL/GenBank/DDBJ whole genome shotgun (WGS) entry which is preliminary data.</text>
</comment>
<dbReference type="RefSeq" id="WP_250095194.1">
    <property type="nucleotide sequence ID" value="NZ_JAKRYL010000003.1"/>
</dbReference>
<dbReference type="InterPro" id="IPR009057">
    <property type="entry name" value="Homeodomain-like_sf"/>
</dbReference>
<organism evidence="2 3">
    <name type="scientific">Halalkalibacter alkaliphilus</name>
    <dbReference type="NCBI Taxonomy" id="2917993"/>
    <lineage>
        <taxon>Bacteria</taxon>
        <taxon>Bacillati</taxon>
        <taxon>Bacillota</taxon>
        <taxon>Bacilli</taxon>
        <taxon>Bacillales</taxon>
        <taxon>Bacillaceae</taxon>
        <taxon>Halalkalibacter</taxon>
    </lineage>
</organism>